<protein>
    <submittedName>
        <fullName evidence="1">Uncharacterized protein</fullName>
    </submittedName>
</protein>
<dbReference type="EMBL" id="JACHIP010000016">
    <property type="protein sequence ID" value="MBB5060600.1"/>
    <property type="molecule type" value="Genomic_DNA"/>
</dbReference>
<evidence type="ECO:0000313" key="1">
    <source>
        <dbReference type="EMBL" id="MBB5060600.1"/>
    </source>
</evidence>
<dbReference type="AlphaFoldDB" id="A0A7W7ZIJ5"/>
<organism evidence="1 2">
    <name type="scientific">Granulicella aggregans</name>
    <dbReference type="NCBI Taxonomy" id="474949"/>
    <lineage>
        <taxon>Bacteria</taxon>
        <taxon>Pseudomonadati</taxon>
        <taxon>Acidobacteriota</taxon>
        <taxon>Terriglobia</taxon>
        <taxon>Terriglobales</taxon>
        <taxon>Acidobacteriaceae</taxon>
        <taxon>Granulicella</taxon>
    </lineage>
</organism>
<keyword evidence="2" id="KW-1185">Reference proteome</keyword>
<evidence type="ECO:0000313" key="2">
    <source>
        <dbReference type="Proteomes" id="UP000540989"/>
    </source>
</evidence>
<reference evidence="1 2" key="1">
    <citation type="submission" date="2020-08" db="EMBL/GenBank/DDBJ databases">
        <title>Genomic Encyclopedia of Type Strains, Phase IV (KMG-V): Genome sequencing to study the core and pangenomes of soil and plant-associated prokaryotes.</title>
        <authorList>
            <person name="Whitman W."/>
        </authorList>
    </citation>
    <scope>NUCLEOTIDE SEQUENCE [LARGE SCALE GENOMIC DNA]</scope>
    <source>
        <strain evidence="1 2">M8UP14</strain>
    </source>
</reference>
<name>A0A7W7ZIJ5_9BACT</name>
<dbReference type="Proteomes" id="UP000540989">
    <property type="component" value="Unassembled WGS sequence"/>
</dbReference>
<sequence length="134" mass="15013">MPSVAVGRARLVEREELLRLLTCLYEAADPTEAYAKLRGAGGRRVRRQIRTLSLQDNHADLDAPPTGLSLCRGELKLQFQSLEQLAEILVYLATILRDDVAAFASRYEPVVDLEESAAEAALAKEMDYYRSFLK</sequence>
<gene>
    <name evidence="1" type="ORF">HDF16_005336</name>
</gene>
<comment type="caution">
    <text evidence="1">The sequence shown here is derived from an EMBL/GenBank/DDBJ whole genome shotgun (WGS) entry which is preliminary data.</text>
</comment>
<proteinExistence type="predicted"/>
<accession>A0A7W7ZIJ5</accession>
<dbReference type="RefSeq" id="WP_184222989.1">
    <property type="nucleotide sequence ID" value="NZ_JACHIP010000016.1"/>
</dbReference>